<reference evidence="6 7" key="1">
    <citation type="submission" date="2016-01" db="EMBL/GenBank/DDBJ databases">
        <authorList>
            <person name="Oliw E.H."/>
        </authorList>
    </citation>
    <scope>NUCLEOTIDE SEQUENCE [LARGE SCALE GENOMIC DNA]</scope>
    <source>
        <strain evidence="6 7">KA00635</strain>
    </source>
</reference>
<comment type="caution">
    <text evidence="6">The sequence shown here is derived from an EMBL/GenBank/DDBJ whole genome shotgun (WGS) entry which is preliminary data.</text>
</comment>
<evidence type="ECO:0000256" key="2">
    <source>
        <dbReference type="ARBA" id="ARBA00022448"/>
    </source>
</evidence>
<evidence type="ECO:0000313" key="6">
    <source>
        <dbReference type="EMBL" id="KXB36203.1"/>
    </source>
</evidence>
<sequence>MEKKWQSLVMMVGIFMTLSGCGSLTQTSESLSKKQSDEIVIGGNWELSGPISAYGVVQDRAVKLAIEEKNQQGGVNGRQVKYISYDNKSTTEETVAGAEKLVSDGVNLIIGPSTTNNTLAEIPVTQREKIPLISATATADNITQDKSGKVLDYIFRICFKDSLQGGSLAEFANKKGYQTAAVIKDNSSDYGQNLTDQFKKYFKGQVIQEESYVSEEKDFQAILQNVKKAGAEMIFIAGYYENAGPLIKQAREMGLTVPILGPDGFGNKGIIELAGIENWDNIYYAAHFVENEHASDEVKQFVKKYKETYGNAPDMFAALAYDAAHLAMDAMKRAGSTEKDAIREALAQTKDFKGVTGTFSMDEWHNPSKTVFIQEVKGGKVVESTAIDPK</sequence>
<dbReference type="InterPro" id="IPR028081">
    <property type="entry name" value="Leu-bd"/>
</dbReference>
<dbReference type="PROSITE" id="PS51257">
    <property type="entry name" value="PROKAR_LIPOPROTEIN"/>
    <property type="match status" value="1"/>
</dbReference>
<dbReference type="AlphaFoldDB" id="A0A0X8F9B0"/>
<dbReference type="Proteomes" id="UP000070422">
    <property type="component" value="Unassembled WGS sequence"/>
</dbReference>
<organism evidence="6 7">
    <name type="scientific">Aerococcus christensenii</name>
    <dbReference type="NCBI Taxonomy" id="87541"/>
    <lineage>
        <taxon>Bacteria</taxon>
        <taxon>Bacillati</taxon>
        <taxon>Bacillota</taxon>
        <taxon>Bacilli</taxon>
        <taxon>Lactobacillales</taxon>
        <taxon>Aerococcaceae</taxon>
        <taxon>Aerococcus</taxon>
    </lineage>
</organism>
<dbReference type="KEGG" id="acg:AWM71_02925"/>
<dbReference type="OrthoDB" id="9783240at2"/>
<keyword evidence="2" id="KW-0813">Transport</keyword>
<proteinExistence type="inferred from homology"/>
<dbReference type="InterPro" id="IPR051010">
    <property type="entry name" value="BCAA_transport"/>
</dbReference>
<dbReference type="PANTHER" id="PTHR30483">
    <property type="entry name" value="LEUCINE-SPECIFIC-BINDING PROTEIN"/>
    <property type="match status" value="1"/>
</dbReference>
<evidence type="ECO:0000313" key="7">
    <source>
        <dbReference type="Proteomes" id="UP000070422"/>
    </source>
</evidence>
<dbReference type="RefSeq" id="WP_060776583.1">
    <property type="nucleotide sequence ID" value="NZ_CP014159.1"/>
</dbReference>
<evidence type="ECO:0000256" key="3">
    <source>
        <dbReference type="ARBA" id="ARBA00022729"/>
    </source>
</evidence>
<dbReference type="PATRIC" id="fig|87541.4.peg.967"/>
<keyword evidence="3" id="KW-0732">Signal</keyword>
<dbReference type="PANTHER" id="PTHR30483:SF6">
    <property type="entry name" value="PERIPLASMIC BINDING PROTEIN OF ABC TRANSPORTER FOR NATURAL AMINO ACIDS"/>
    <property type="match status" value="1"/>
</dbReference>
<gene>
    <name evidence="6" type="ORF">HMPREF3187_00976</name>
</gene>
<dbReference type="GO" id="GO:0006865">
    <property type="term" value="P:amino acid transport"/>
    <property type="evidence" value="ECO:0007669"/>
    <property type="project" value="UniProtKB-KW"/>
</dbReference>
<keyword evidence="4" id="KW-0029">Amino-acid transport</keyword>
<dbReference type="Pfam" id="PF13458">
    <property type="entry name" value="Peripla_BP_6"/>
    <property type="match status" value="1"/>
</dbReference>
<evidence type="ECO:0000259" key="5">
    <source>
        <dbReference type="Pfam" id="PF13458"/>
    </source>
</evidence>
<dbReference type="SUPFAM" id="SSF53822">
    <property type="entry name" value="Periplasmic binding protein-like I"/>
    <property type="match status" value="1"/>
</dbReference>
<keyword evidence="6" id="KW-0675">Receptor</keyword>
<name>A0A0X8F9B0_9LACT</name>
<dbReference type="EMBL" id="LSCQ01000046">
    <property type="protein sequence ID" value="KXB36203.1"/>
    <property type="molecule type" value="Genomic_DNA"/>
</dbReference>
<dbReference type="PRINTS" id="PR00337">
    <property type="entry name" value="LEUILEVALBP"/>
</dbReference>
<dbReference type="STRING" id="87541.AWM71_02925"/>
<dbReference type="InterPro" id="IPR000709">
    <property type="entry name" value="Leu_Ile_Val-bd"/>
</dbReference>
<protein>
    <submittedName>
        <fullName evidence="6">Ligand-binding protein, receptor family</fullName>
    </submittedName>
</protein>
<feature type="domain" description="Leucine-binding protein" evidence="5">
    <location>
        <begin position="38"/>
        <end position="380"/>
    </location>
</feature>
<evidence type="ECO:0000256" key="4">
    <source>
        <dbReference type="ARBA" id="ARBA00022970"/>
    </source>
</evidence>
<dbReference type="CDD" id="cd06347">
    <property type="entry name" value="PBP1_ABC_LivK_ligand_binding-like"/>
    <property type="match status" value="1"/>
</dbReference>
<dbReference type="Gene3D" id="3.40.50.2300">
    <property type="match status" value="2"/>
</dbReference>
<accession>A0A0X8F9B0</accession>
<dbReference type="InterPro" id="IPR028082">
    <property type="entry name" value="Peripla_BP_I"/>
</dbReference>
<comment type="similarity">
    <text evidence="1">Belongs to the leucine-binding protein family.</text>
</comment>
<evidence type="ECO:0000256" key="1">
    <source>
        <dbReference type="ARBA" id="ARBA00010062"/>
    </source>
</evidence>